<comment type="caution">
    <text evidence="1">The sequence shown here is derived from an EMBL/GenBank/DDBJ whole genome shotgun (WGS) entry which is preliminary data.</text>
</comment>
<gene>
    <name evidence="1" type="ORF">E8Q35_12780</name>
</gene>
<accession>A0A4S5CKA9</accession>
<reference evidence="1 2" key="1">
    <citation type="submission" date="2019-04" db="EMBL/GenBank/DDBJ databases">
        <title>Comparative genomics of Aeromonas veronii strains pathogenic to fish.</title>
        <authorList>
            <person name="Cascarano M.C."/>
            <person name="Smyrli M."/>
            <person name="Katharios P."/>
        </authorList>
    </citation>
    <scope>NUCLEOTIDE SEQUENCE [LARGE SCALE GENOMIC DNA]</scope>
    <source>
        <strain evidence="1 2">XU1</strain>
    </source>
</reference>
<protein>
    <submittedName>
        <fullName evidence="1">Uncharacterized protein</fullName>
    </submittedName>
</protein>
<name>A0A4S5CKA9_AERVE</name>
<dbReference type="EMBL" id="SSUX01000008">
    <property type="protein sequence ID" value="THJ45053.1"/>
    <property type="molecule type" value="Genomic_DNA"/>
</dbReference>
<dbReference type="AlphaFoldDB" id="A0A4S5CKA9"/>
<evidence type="ECO:0000313" key="1">
    <source>
        <dbReference type="EMBL" id="THJ45053.1"/>
    </source>
</evidence>
<sequence length="82" mass="9449">MCFPRKASLGRYNANRTQWRRAYREARCKIGDGCSPNHLLSGIEWKAQLIVADERERIDPLTIPVLNRLAAQKIVEEILSQL</sequence>
<organism evidence="1 2">
    <name type="scientific">Aeromonas veronii</name>
    <dbReference type="NCBI Taxonomy" id="654"/>
    <lineage>
        <taxon>Bacteria</taxon>
        <taxon>Pseudomonadati</taxon>
        <taxon>Pseudomonadota</taxon>
        <taxon>Gammaproteobacteria</taxon>
        <taxon>Aeromonadales</taxon>
        <taxon>Aeromonadaceae</taxon>
        <taxon>Aeromonas</taxon>
    </lineage>
</organism>
<evidence type="ECO:0000313" key="2">
    <source>
        <dbReference type="Proteomes" id="UP000309618"/>
    </source>
</evidence>
<proteinExistence type="predicted"/>
<dbReference type="Proteomes" id="UP000309618">
    <property type="component" value="Unassembled WGS sequence"/>
</dbReference>